<sequence length="44" mass="4670">MARLENGRRSRGARRLGLEGVAALSGEARSASVARAVGATRFER</sequence>
<comment type="caution">
    <text evidence="1">The sequence shown here is derived from an EMBL/GenBank/DDBJ whole genome shotgun (WGS) entry which is preliminary data.</text>
</comment>
<keyword evidence="2" id="KW-1185">Reference proteome</keyword>
<dbReference type="Proteomes" id="UP000585272">
    <property type="component" value="Unassembled WGS sequence"/>
</dbReference>
<name>A0A840ICC3_9ACTN</name>
<protein>
    <submittedName>
        <fullName evidence="1">Uncharacterized protein</fullName>
    </submittedName>
</protein>
<proteinExistence type="predicted"/>
<evidence type="ECO:0000313" key="1">
    <source>
        <dbReference type="EMBL" id="MBB4661863.1"/>
    </source>
</evidence>
<organism evidence="1 2">
    <name type="scientific">Conexibacter arvalis</name>
    <dbReference type="NCBI Taxonomy" id="912552"/>
    <lineage>
        <taxon>Bacteria</taxon>
        <taxon>Bacillati</taxon>
        <taxon>Actinomycetota</taxon>
        <taxon>Thermoleophilia</taxon>
        <taxon>Solirubrobacterales</taxon>
        <taxon>Conexibacteraceae</taxon>
        <taxon>Conexibacter</taxon>
    </lineage>
</organism>
<evidence type="ECO:0000313" key="2">
    <source>
        <dbReference type="Proteomes" id="UP000585272"/>
    </source>
</evidence>
<accession>A0A840ICC3</accession>
<reference evidence="1 2" key="1">
    <citation type="submission" date="2020-08" db="EMBL/GenBank/DDBJ databases">
        <title>Genomic Encyclopedia of Archaeal and Bacterial Type Strains, Phase II (KMG-II): from individual species to whole genera.</title>
        <authorList>
            <person name="Goeker M."/>
        </authorList>
    </citation>
    <scope>NUCLEOTIDE SEQUENCE [LARGE SCALE GENOMIC DNA]</scope>
    <source>
        <strain evidence="1 2">DSM 23288</strain>
    </source>
</reference>
<dbReference type="RefSeq" id="WP_281381482.1">
    <property type="nucleotide sequence ID" value="NZ_JACHNU010000001.1"/>
</dbReference>
<dbReference type="EMBL" id="JACHNU010000001">
    <property type="protein sequence ID" value="MBB4661863.1"/>
    <property type="molecule type" value="Genomic_DNA"/>
</dbReference>
<gene>
    <name evidence="1" type="ORF">BDZ31_001436</name>
</gene>
<dbReference type="AlphaFoldDB" id="A0A840ICC3"/>